<feature type="compositionally biased region" description="Polar residues" evidence="2">
    <location>
        <begin position="146"/>
        <end position="175"/>
    </location>
</feature>
<evidence type="ECO:0000256" key="1">
    <source>
        <dbReference type="ARBA" id="ARBA00023172"/>
    </source>
</evidence>
<organism evidence="3 4">
    <name type="scientific">Carpediemonas membranifera</name>
    <dbReference type="NCBI Taxonomy" id="201153"/>
    <lineage>
        <taxon>Eukaryota</taxon>
        <taxon>Metamonada</taxon>
        <taxon>Carpediemonas-like organisms</taxon>
        <taxon>Carpediemonas</taxon>
    </lineage>
</organism>
<evidence type="ECO:0000313" key="4">
    <source>
        <dbReference type="Proteomes" id="UP000717585"/>
    </source>
</evidence>
<dbReference type="Gene3D" id="1.10.443.10">
    <property type="entry name" value="Intergrase catalytic core"/>
    <property type="match status" value="1"/>
</dbReference>
<dbReference type="Proteomes" id="UP000717585">
    <property type="component" value="Unassembled WGS sequence"/>
</dbReference>
<proteinExistence type="predicted"/>
<feature type="region of interest" description="Disordered" evidence="2">
    <location>
        <begin position="1"/>
        <end position="24"/>
    </location>
</feature>
<dbReference type="SUPFAM" id="SSF56349">
    <property type="entry name" value="DNA breaking-rejoining enzymes"/>
    <property type="match status" value="1"/>
</dbReference>
<gene>
    <name evidence="3" type="ORF">J8273_6280</name>
</gene>
<protein>
    <submittedName>
        <fullName evidence="3">Uncharacterized protein</fullName>
    </submittedName>
</protein>
<reference evidence="3" key="1">
    <citation type="submission" date="2021-05" db="EMBL/GenBank/DDBJ databases">
        <title>A free-living protist that lacks canonical eukaryotic 1 DNA replication and segregation systems.</title>
        <authorList>
            <person name="Salas-Leiva D.E."/>
            <person name="Tromer E.C."/>
            <person name="Curtis B.A."/>
            <person name="Jerlstrom-Hultqvist J."/>
            <person name="Kolisko M."/>
            <person name="Yi Z."/>
            <person name="Salas-Leiva J.S."/>
            <person name="Gallot-Lavallee L."/>
            <person name="Kops G.J.P.L."/>
            <person name="Archibald J.M."/>
            <person name="Simpson A.G.B."/>
            <person name="Roger A.J."/>
        </authorList>
    </citation>
    <scope>NUCLEOTIDE SEQUENCE</scope>
    <source>
        <strain evidence="3">BICM</strain>
    </source>
</reference>
<comment type="caution">
    <text evidence="3">The sequence shown here is derived from an EMBL/GenBank/DDBJ whole genome shotgun (WGS) entry which is preliminary data.</text>
</comment>
<evidence type="ECO:0000256" key="2">
    <source>
        <dbReference type="SAM" id="MobiDB-lite"/>
    </source>
</evidence>
<accession>A0A8J6AQK1</accession>
<name>A0A8J6AQK1_9EUKA</name>
<sequence>MGQPPGLPMSRRHGHSTPAGYLHHGEHEECRYSLLPYRRAPQCPGGPAVEIRKARLALTPRGTRDDNGQVGSGGDRRHCISGQEARTARIRQESLVPRRSRLPALLDRRQDLSGSADSAFGSGTSSSGEDSDASDPDYVPSDVEVSGNTPLPRSQLTRSQSAETAVPTQDVSQSPLLAHAQHGAILDREARKDQNDCDDRQDPFDELLRHDRLSHFRNESSRRSAAGWVSKFVLSRQAALSDAEQLRAFLLAEGETTGPQSIHRKGYWICQAAPLVSNWRPPPEARQIIKSAENVASLDGLTGGALPVTRAQVRKVVDRRRSSPKAFQVALFAALTFISVSQGGEIFGLTRGDISFDEQGNAMLWFPRTKTAKGIHKLIPNRSWDRFNPARALKAWVPTATRHNSDSIWRMIGPSGGISLTCPLAASTLRTWIHSAFGPSVSWHSFRKGAATELAVANTNTEVLLSMGTWSSTKSMLRYMGNGVRTHPGVQGHLASILLQPPL</sequence>
<feature type="region of interest" description="Disordered" evidence="2">
    <location>
        <begin position="56"/>
        <end position="176"/>
    </location>
</feature>
<dbReference type="InterPro" id="IPR013762">
    <property type="entry name" value="Integrase-like_cat_sf"/>
</dbReference>
<evidence type="ECO:0000313" key="3">
    <source>
        <dbReference type="EMBL" id="KAG9391516.1"/>
    </source>
</evidence>
<dbReference type="GO" id="GO:0003677">
    <property type="term" value="F:DNA binding"/>
    <property type="evidence" value="ECO:0007669"/>
    <property type="project" value="InterPro"/>
</dbReference>
<keyword evidence="4" id="KW-1185">Reference proteome</keyword>
<dbReference type="GO" id="GO:0015074">
    <property type="term" value="P:DNA integration"/>
    <property type="evidence" value="ECO:0007669"/>
    <property type="project" value="InterPro"/>
</dbReference>
<dbReference type="GO" id="GO:0006310">
    <property type="term" value="P:DNA recombination"/>
    <property type="evidence" value="ECO:0007669"/>
    <property type="project" value="UniProtKB-KW"/>
</dbReference>
<dbReference type="EMBL" id="JAHDYR010000053">
    <property type="protein sequence ID" value="KAG9391516.1"/>
    <property type="molecule type" value="Genomic_DNA"/>
</dbReference>
<keyword evidence="1" id="KW-0233">DNA recombination</keyword>
<dbReference type="InterPro" id="IPR011010">
    <property type="entry name" value="DNA_brk_join_enz"/>
</dbReference>
<dbReference type="AlphaFoldDB" id="A0A8J6AQK1"/>
<dbReference type="CDD" id="cd00397">
    <property type="entry name" value="DNA_BRE_C"/>
    <property type="match status" value="1"/>
</dbReference>